<feature type="region of interest" description="Disordered" evidence="1">
    <location>
        <begin position="220"/>
        <end position="240"/>
    </location>
</feature>
<dbReference type="Proteomes" id="UP000070121">
    <property type="component" value="Unassembled WGS sequence"/>
</dbReference>
<dbReference type="EMBL" id="JFFI01002402">
    <property type="protein sequence ID" value="KXH34810.1"/>
    <property type="molecule type" value="Genomic_DNA"/>
</dbReference>
<evidence type="ECO:0000256" key="1">
    <source>
        <dbReference type="SAM" id="MobiDB-lite"/>
    </source>
</evidence>
<sequence>MQKKNLKLIVEFGRVERPPQQNGRKWDERNTNINTTFEYTLPGVDALVWCTTIIRRDVMRRRDMRCDAMPCVLSVSLWFRVETEFIPTRPRGHSQLVAHTPRKDVPAHLAVRTASTVLFNIQSNFLVINTPTASFLPPGLRGRVPPPKPCPPELPGTFGSLPSRNHMSRASTEITGGCRIMLSLPLRHQKPSLAPEALSQCYHPASSRSLRKPPLPLTARAATASNDDHHGPTPDSGRRLTQFKAQSPKSHLAFSIIREPVGLDNGLQEEAAALPDYQSHPLTRTPLTSPYTHKGTQLAIMALCLRPDHAVAAHVSVISVSSAGGHSKPRSTTALCDVDIQYRTPALNTTLLPKFPIIPLLQAPHPGSSQHPKSALRFTFFPLRSRGLCSFLSQTRCPCTGPCHPLSSIASFLPPHPPPRHPIGSQPRARTTQSRRAADPVHDCPRLPQPPRFVQPARRSPSVARSSLVGVSTRVNPGPGPGIQSGPQSTKNLRPDRFIGPAVLPGCFTTAFLFLDSMALPSSLLFSFSFGLFFPFTSF</sequence>
<name>A0A135SFW7_9PEZI</name>
<feature type="region of interest" description="Disordered" evidence="1">
    <location>
        <begin position="410"/>
        <end position="492"/>
    </location>
</feature>
<feature type="compositionally biased region" description="Low complexity" evidence="1">
    <location>
        <begin position="456"/>
        <end position="467"/>
    </location>
</feature>
<organism evidence="2 3">
    <name type="scientific">Colletotrichum salicis</name>
    <dbReference type="NCBI Taxonomy" id="1209931"/>
    <lineage>
        <taxon>Eukaryota</taxon>
        <taxon>Fungi</taxon>
        <taxon>Dikarya</taxon>
        <taxon>Ascomycota</taxon>
        <taxon>Pezizomycotina</taxon>
        <taxon>Sordariomycetes</taxon>
        <taxon>Hypocreomycetidae</taxon>
        <taxon>Glomerellales</taxon>
        <taxon>Glomerellaceae</taxon>
        <taxon>Colletotrichum</taxon>
        <taxon>Colletotrichum acutatum species complex</taxon>
    </lineage>
</organism>
<feature type="compositionally biased region" description="Basic and acidic residues" evidence="1">
    <location>
        <begin position="436"/>
        <end position="445"/>
    </location>
</feature>
<proteinExistence type="predicted"/>
<dbReference type="AlphaFoldDB" id="A0A135SFW7"/>
<accession>A0A135SFW7</accession>
<keyword evidence="3" id="KW-1185">Reference proteome</keyword>
<reference evidence="2 3" key="1">
    <citation type="submission" date="2014-02" db="EMBL/GenBank/DDBJ databases">
        <title>The genome sequence of Colletotrichum salicis CBS 607.94.</title>
        <authorList>
            <person name="Baroncelli R."/>
            <person name="Thon M.R."/>
        </authorList>
    </citation>
    <scope>NUCLEOTIDE SEQUENCE [LARGE SCALE GENOMIC DNA]</scope>
    <source>
        <strain evidence="2 3">CBS 607.94</strain>
    </source>
</reference>
<protein>
    <submittedName>
        <fullName evidence="2">Uncharacterized protein</fullName>
    </submittedName>
</protein>
<comment type="caution">
    <text evidence="2">The sequence shown here is derived from an EMBL/GenBank/DDBJ whole genome shotgun (WGS) entry which is preliminary data.</text>
</comment>
<gene>
    <name evidence="2" type="ORF">CSAL01_00391</name>
</gene>
<evidence type="ECO:0000313" key="3">
    <source>
        <dbReference type="Proteomes" id="UP000070121"/>
    </source>
</evidence>
<feature type="compositionally biased region" description="Basic and acidic residues" evidence="1">
    <location>
        <begin position="226"/>
        <end position="238"/>
    </location>
</feature>
<evidence type="ECO:0000313" key="2">
    <source>
        <dbReference type="EMBL" id="KXH34810.1"/>
    </source>
</evidence>